<feature type="domain" description="Ricin B lectin" evidence="2">
    <location>
        <begin position="52"/>
        <end position="148"/>
    </location>
</feature>
<dbReference type="RefSeq" id="WP_275777718.1">
    <property type="nucleotide sequence ID" value="NZ_BAABDE010000017.1"/>
</dbReference>
<dbReference type="Pfam" id="PF00652">
    <property type="entry name" value="Ricin_B_lectin"/>
    <property type="match status" value="1"/>
</dbReference>
<dbReference type="InterPro" id="IPR035992">
    <property type="entry name" value="Ricin_B-like_lectins"/>
</dbReference>
<dbReference type="InterPro" id="IPR000772">
    <property type="entry name" value="Ricin_B_lectin"/>
</dbReference>
<organism evidence="3 4">
    <name type="scientific">Streptomyces coacervatus</name>
    <dbReference type="NCBI Taxonomy" id="647381"/>
    <lineage>
        <taxon>Bacteria</taxon>
        <taxon>Bacillati</taxon>
        <taxon>Actinomycetota</taxon>
        <taxon>Actinomycetes</taxon>
        <taxon>Kitasatosporales</taxon>
        <taxon>Streptomycetaceae</taxon>
        <taxon>Streptomyces</taxon>
    </lineage>
</organism>
<dbReference type="EMBL" id="BAABDE010000017">
    <property type="protein sequence ID" value="GAA3802189.1"/>
    <property type="molecule type" value="Genomic_DNA"/>
</dbReference>
<dbReference type="CDD" id="cd23415">
    <property type="entry name" value="beta-trefoil_Ricin_AH"/>
    <property type="match status" value="1"/>
</dbReference>
<feature type="chain" id="PRO_5046534434" description="Ricin B lectin domain-containing protein" evidence="1">
    <location>
        <begin position="30"/>
        <end position="149"/>
    </location>
</feature>
<proteinExistence type="predicted"/>
<name>A0ABP7HTY5_9ACTN</name>
<sequence>MKKRLIGTFAAAAVLAPALTLAGSGPAFAAGNPVTWNNNWTGDNLAYVNSRVRLVSGSGYSTHWTEYRQSDGTYLMKFGNGKCLDSNSDGDVYLLDCNGGDYQKWYEIHESAGWVLKDKATGLVLDTGGTGVVYTDRRGASTNAAQHWS</sequence>
<dbReference type="Proteomes" id="UP001501009">
    <property type="component" value="Unassembled WGS sequence"/>
</dbReference>
<keyword evidence="4" id="KW-1185">Reference proteome</keyword>
<evidence type="ECO:0000313" key="3">
    <source>
        <dbReference type="EMBL" id="GAA3802189.1"/>
    </source>
</evidence>
<comment type="caution">
    <text evidence="3">The sequence shown here is derived from an EMBL/GenBank/DDBJ whole genome shotgun (WGS) entry which is preliminary data.</text>
</comment>
<dbReference type="SUPFAM" id="SSF50370">
    <property type="entry name" value="Ricin B-like lectins"/>
    <property type="match status" value="1"/>
</dbReference>
<feature type="signal peptide" evidence="1">
    <location>
        <begin position="1"/>
        <end position="29"/>
    </location>
</feature>
<protein>
    <recommendedName>
        <fullName evidence="2">Ricin B lectin domain-containing protein</fullName>
    </recommendedName>
</protein>
<gene>
    <name evidence="3" type="ORF">GCM10022403_040490</name>
</gene>
<dbReference type="PROSITE" id="PS50231">
    <property type="entry name" value="RICIN_B_LECTIN"/>
    <property type="match status" value="1"/>
</dbReference>
<reference evidence="4" key="1">
    <citation type="journal article" date="2019" name="Int. J. Syst. Evol. Microbiol.">
        <title>The Global Catalogue of Microorganisms (GCM) 10K type strain sequencing project: providing services to taxonomists for standard genome sequencing and annotation.</title>
        <authorList>
            <consortium name="The Broad Institute Genomics Platform"/>
            <consortium name="The Broad Institute Genome Sequencing Center for Infectious Disease"/>
            <person name="Wu L."/>
            <person name="Ma J."/>
        </authorList>
    </citation>
    <scope>NUCLEOTIDE SEQUENCE [LARGE SCALE GENOMIC DNA]</scope>
    <source>
        <strain evidence="4">JCM 17138</strain>
    </source>
</reference>
<accession>A0ABP7HTY5</accession>
<evidence type="ECO:0000259" key="2">
    <source>
        <dbReference type="Pfam" id="PF00652"/>
    </source>
</evidence>
<keyword evidence="1" id="KW-0732">Signal</keyword>
<dbReference type="Gene3D" id="2.80.10.50">
    <property type="match status" value="1"/>
</dbReference>
<evidence type="ECO:0000256" key="1">
    <source>
        <dbReference type="SAM" id="SignalP"/>
    </source>
</evidence>
<evidence type="ECO:0000313" key="4">
    <source>
        <dbReference type="Proteomes" id="UP001501009"/>
    </source>
</evidence>